<reference evidence="3" key="2">
    <citation type="submission" date="2022-06" db="UniProtKB">
        <authorList>
            <consortium name="EnsemblMetazoa"/>
        </authorList>
    </citation>
    <scope>IDENTIFICATION</scope>
    <source>
        <strain evidence="3">DF5081</strain>
    </source>
</reference>
<dbReference type="Gene3D" id="3.40.33.10">
    <property type="entry name" value="CAP"/>
    <property type="match status" value="1"/>
</dbReference>
<feature type="transmembrane region" description="Helical" evidence="1">
    <location>
        <begin position="202"/>
        <end position="218"/>
    </location>
</feature>
<keyword evidence="1" id="KW-0472">Membrane</keyword>
<dbReference type="EnsemblMetazoa" id="CJA10442.1">
    <property type="protein sequence ID" value="CJA10442.1"/>
    <property type="gene ID" value="WBGene00129646"/>
</dbReference>
<dbReference type="SUPFAM" id="SSF55797">
    <property type="entry name" value="PR-1-like"/>
    <property type="match status" value="1"/>
</dbReference>
<dbReference type="Proteomes" id="UP000005237">
    <property type="component" value="Unassembled WGS sequence"/>
</dbReference>
<evidence type="ECO:0008006" key="5">
    <source>
        <dbReference type="Google" id="ProtNLM"/>
    </source>
</evidence>
<dbReference type="InterPro" id="IPR035940">
    <property type="entry name" value="CAP_sf"/>
</dbReference>
<dbReference type="AlphaFoldDB" id="A0A8R1HSG8"/>
<sequence length="219" mass="25234">MKTIVASLLLCFGSLAFLLPKDDENLVQDKGFYDEKIVVKRINDERLEFAKKFNVTQMFELIWSPELAEKAALLAKSCNIPETPLIEAHHATFYKSPLVPLKLFKPGEVMAKEYLRLTEDEVKNEYYKFIPYFWNHTFIGCALMKEECHEQLLICNVEKSEFELGKAFEEGNQCSKCGRVKCDQGLCDGVPPGKGLMKKSTLMPYYSFIIFIVFLIIFQ</sequence>
<protein>
    <recommendedName>
        <fullName evidence="5">SCP domain-containing protein</fullName>
    </recommendedName>
</protein>
<evidence type="ECO:0000256" key="2">
    <source>
        <dbReference type="SAM" id="SignalP"/>
    </source>
</evidence>
<feature type="chain" id="PRO_5035929690" description="SCP domain-containing protein" evidence="2">
    <location>
        <begin position="17"/>
        <end position="219"/>
    </location>
</feature>
<organism evidence="3 4">
    <name type="scientific">Caenorhabditis japonica</name>
    <dbReference type="NCBI Taxonomy" id="281687"/>
    <lineage>
        <taxon>Eukaryota</taxon>
        <taxon>Metazoa</taxon>
        <taxon>Ecdysozoa</taxon>
        <taxon>Nematoda</taxon>
        <taxon>Chromadorea</taxon>
        <taxon>Rhabditida</taxon>
        <taxon>Rhabditina</taxon>
        <taxon>Rhabditomorpha</taxon>
        <taxon>Rhabditoidea</taxon>
        <taxon>Rhabditidae</taxon>
        <taxon>Peloderinae</taxon>
        <taxon>Caenorhabditis</taxon>
    </lineage>
</organism>
<keyword evidence="1" id="KW-0812">Transmembrane</keyword>
<name>A0A8R1HSG8_CAEJA</name>
<evidence type="ECO:0000313" key="3">
    <source>
        <dbReference type="EnsemblMetazoa" id="CJA10442.1"/>
    </source>
</evidence>
<keyword evidence="2" id="KW-0732">Signal</keyword>
<evidence type="ECO:0000313" key="4">
    <source>
        <dbReference type="Proteomes" id="UP000005237"/>
    </source>
</evidence>
<reference evidence="4" key="1">
    <citation type="submission" date="2010-08" db="EMBL/GenBank/DDBJ databases">
        <authorList>
            <consortium name="Caenorhabditis japonica Sequencing Consortium"/>
            <person name="Wilson R.K."/>
        </authorList>
    </citation>
    <scope>NUCLEOTIDE SEQUENCE [LARGE SCALE GENOMIC DNA]</scope>
    <source>
        <strain evidence="4">DF5081</strain>
    </source>
</reference>
<proteinExistence type="predicted"/>
<keyword evidence="1" id="KW-1133">Transmembrane helix</keyword>
<evidence type="ECO:0000256" key="1">
    <source>
        <dbReference type="SAM" id="Phobius"/>
    </source>
</evidence>
<feature type="signal peptide" evidence="2">
    <location>
        <begin position="1"/>
        <end position="16"/>
    </location>
</feature>
<accession>A0A8R1HSG8</accession>
<keyword evidence="4" id="KW-1185">Reference proteome</keyword>